<evidence type="ECO:0000313" key="6">
    <source>
        <dbReference type="Proteomes" id="UP000002593"/>
    </source>
</evidence>
<dbReference type="InterPro" id="IPR027417">
    <property type="entry name" value="P-loop_NTPase"/>
</dbReference>
<dbReference type="InterPro" id="IPR017871">
    <property type="entry name" value="ABC_transporter-like_CS"/>
</dbReference>
<evidence type="ECO:0000256" key="3">
    <source>
        <dbReference type="ARBA" id="ARBA00022840"/>
    </source>
</evidence>
<dbReference type="Gene3D" id="3.40.50.300">
    <property type="entry name" value="P-loop containing nucleotide triphosphate hydrolases"/>
    <property type="match status" value="1"/>
</dbReference>
<evidence type="ECO:0000256" key="2">
    <source>
        <dbReference type="ARBA" id="ARBA00022741"/>
    </source>
</evidence>
<gene>
    <name evidence="5" type="primary">oppF</name>
    <name evidence="5" type="ordered locus">Hbut_0822</name>
</gene>
<dbReference type="PROSITE" id="PS00211">
    <property type="entry name" value="ABC_TRANSPORTER_1"/>
    <property type="match status" value="1"/>
</dbReference>
<dbReference type="PANTHER" id="PTHR43776">
    <property type="entry name" value="TRANSPORT ATP-BINDING PROTEIN"/>
    <property type="match status" value="1"/>
</dbReference>
<organism evidence="5 6">
    <name type="scientific">Hyperthermus butylicus (strain DSM 5456 / JCM 9403 / PLM1-5)</name>
    <dbReference type="NCBI Taxonomy" id="415426"/>
    <lineage>
        <taxon>Archaea</taxon>
        <taxon>Thermoproteota</taxon>
        <taxon>Thermoprotei</taxon>
        <taxon>Desulfurococcales</taxon>
        <taxon>Pyrodictiaceae</taxon>
        <taxon>Hyperthermus</taxon>
    </lineage>
</organism>
<dbReference type="InterPro" id="IPR050319">
    <property type="entry name" value="ABC_transp_ATP-bind"/>
</dbReference>
<keyword evidence="6" id="KW-1185">Reference proteome</keyword>
<dbReference type="SMART" id="SM00382">
    <property type="entry name" value="AAA"/>
    <property type="match status" value="1"/>
</dbReference>
<dbReference type="EnsemblBacteria" id="ABM80675">
    <property type="protein sequence ID" value="ABM80675"/>
    <property type="gene ID" value="Hbut_0822"/>
</dbReference>
<protein>
    <submittedName>
        <fullName evidence="5">Oligopeptide transport ATP-binding protein</fullName>
    </submittedName>
</protein>
<dbReference type="InterPro" id="IPR003593">
    <property type="entry name" value="AAA+_ATPase"/>
</dbReference>
<evidence type="ECO:0000259" key="4">
    <source>
        <dbReference type="PROSITE" id="PS50893"/>
    </source>
</evidence>
<feature type="domain" description="ABC transporter" evidence="4">
    <location>
        <begin position="18"/>
        <end position="287"/>
    </location>
</feature>
<dbReference type="NCBIfam" id="TIGR01727">
    <property type="entry name" value="oligo_HPY"/>
    <property type="match status" value="1"/>
</dbReference>
<dbReference type="HOGENOM" id="CLU_000604_1_23_2"/>
<dbReference type="Proteomes" id="UP000002593">
    <property type="component" value="Chromosome"/>
</dbReference>
<dbReference type="InterPro" id="IPR013563">
    <property type="entry name" value="Oligopep_ABC_C"/>
</dbReference>
<dbReference type="GO" id="GO:0016887">
    <property type="term" value="F:ATP hydrolysis activity"/>
    <property type="evidence" value="ECO:0007669"/>
    <property type="project" value="InterPro"/>
</dbReference>
<dbReference type="KEGG" id="hbu:Hbut_0822"/>
<dbReference type="GO" id="GO:0055085">
    <property type="term" value="P:transmembrane transport"/>
    <property type="evidence" value="ECO:0007669"/>
    <property type="project" value="UniProtKB-ARBA"/>
</dbReference>
<dbReference type="RefSeq" id="WP_011821993.1">
    <property type="nucleotide sequence ID" value="NC_008818.1"/>
</dbReference>
<keyword evidence="1" id="KW-0813">Transport</keyword>
<evidence type="ECO:0000256" key="1">
    <source>
        <dbReference type="ARBA" id="ARBA00022448"/>
    </source>
</evidence>
<reference evidence="5 6" key="1">
    <citation type="journal article" date="2007" name="Archaea">
        <title>The genome of Hyperthermus butylicus: a sulfur-reducing, peptide fermenting, neutrophilic Crenarchaeote growing up to 108 degrees C.</title>
        <authorList>
            <person name="Brugger K."/>
            <person name="Chen L."/>
            <person name="Stark M."/>
            <person name="Zibat A."/>
            <person name="Redder P."/>
            <person name="Ruepp A."/>
            <person name="Awayez M."/>
            <person name="She Q."/>
            <person name="Garrett R.A."/>
            <person name="Klenk H.P."/>
        </authorList>
    </citation>
    <scope>NUCLEOTIDE SEQUENCE [LARGE SCALE GENOMIC DNA]</scope>
    <source>
        <strain evidence="6">DSM 5456 / JCM 9403 / PLM1-5</strain>
    </source>
</reference>
<dbReference type="GO" id="GO:0015833">
    <property type="term" value="P:peptide transport"/>
    <property type="evidence" value="ECO:0007669"/>
    <property type="project" value="InterPro"/>
</dbReference>
<dbReference type="Pfam" id="PF08352">
    <property type="entry name" value="oligo_HPY"/>
    <property type="match status" value="1"/>
</dbReference>
<evidence type="ECO:0000313" key="5">
    <source>
        <dbReference type="EMBL" id="ABM80675.1"/>
    </source>
</evidence>
<proteinExistence type="predicted"/>
<dbReference type="Pfam" id="PF00005">
    <property type="entry name" value="ABC_tran"/>
    <property type="match status" value="1"/>
</dbReference>
<dbReference type="InterPro" id="IPR003439">
    <property type="entry name" value="ABC_transporter-like_ATP-bd"/>
</dbReference>
<keyword evidence="3 5" id="KW-0067">ATP-binding</keyword>
<accession>A2BL14</accession>
<dbReference type="GeneID" id="4782059"/>
<dbReference type="AlphaFoldDB" id="A2BL14"/>
<dbReference type="OrthoDB" id="18209at2157"/>
<dbReference type="EMBL" id="CP000493">
    <property type="protein sequence ID" value="ABM80675.1"/>
    <property type="molecule type" value="Genomic_DNA"/>
</dbReference>
<dbReference type="PROSITE" id="PS50893">
    <property type="entry name" value="ABC_TRANSPORTER_2"/>
    <property type="match status" value="1"/>
</dbReference>
<sequence length="363" mass="41260">MSFVIKAENLKVWYPVRRSLLDVILRKPQLYVHAVDGISLEIKPGETYCLVGESGCGKSTTGRALIRLVENAVVSGRVLFRPSEKTLEEIAKLAPQAIVDKEQGIVDIYKVPDKYMKPLRRELQIVFQDPFGSLNPRMKIGEILEEPLLIHGIGETYEERLEIVMKALEMVKLTPPEDFVNRYPHQLSGGQRQRVSIAKALLLNPRFIVADEPVSMLDVSIRAEVLEILNELRDKHKLAQLFITHDLALARYVCDRIAVMYLGKIVEEAEADELINNPLHPYTKALISAIPEPDPSNRLKTRYLPIKGEVTSAIHLPKGCRFRPRCLAYDENEQVRSLCEKEEPPLVEVKQGHKVACWLYAKK</sequence>
<keyword evidence="2" id="KW-0547">Nucleotide-binding</keyword>
<dbReference type="SUPFAM" id="SSF52540">
    <property type="entry name" value="P-loop containing nucleoside triphosphate hydrolases"/>
    <property type="match status" value="1"/>
</dbReference>
<dbReference type="GO" id="GO:0005524">
    <property type="term" value="F:ATP binding"/>
    <property type="evidence" value="ECO:0007669"/>
    <property type="project" value="UniProtKB-KW"/>
</dbReference>
<dbReference type="eggNOG" id="arCOG00184">
    <property type="taxonomic scope" value="Archaea"/>
</dbReference>
<dbReference type="CDD" id="cd03257">
    <property type="entry name" value="ABC_NikE_OppD_transporters"/>
    <property type="match status" value="1"/>
</dbReference>
<dbReference type="PANTHER" id="PTHR43776:SF8">
    <property type="entry name" value="ABC TRANSPORTER, ATP-BINDING PROTEIN"/>
    <property type="match status" value="1"/>
</dbReference>
<dbReference type="STRING" id="415426.Hbut_0822"/>
<name>A2BL14_HYPBU</name>